<gene>
    <name evidence="4" type="ORF">DPMN_092227</name>
</gene>
<accession>A0A9D4R0P2</accession>
<dbReference type="InterPro" id="IPR008983">
    <property type="entry name" value="Tumour_necrosis_fac-like_dom"/>
</dbReference>
<reference evidence="4" key="1">
    <citation type="journal article" date="2019" name="bioRxiv">
        <title>The Genome of the Zebra Mussel, Dreissena polymorpha: A Resource for Invasive Species Research.</title>
        <authorList>
            <person name="McCartney M.A."/>
            <person name="Auch B."/>
            <person name="Kono T."/>
            <person name="Mallez S."/>
            <person name="Zhang Y."/>
            <person name="Obille A."/>
            <person name="Becker A."/>
            <person name="Abrahante J.E."/>
            <person name="Garbe J."/>
            <person name="Badalamenti J.P."/>
            <person name="Herman A."/>
            <person name="Mangelson H."/>
            <person name="Liachko I."/>
            <person name="Sullivan S."/>
            <person name="Sone E.D."/>
            <person name="Koren S."/>
            <person name="Silverstein K.A.T."/>
            <person name="Beckman K.B."/>
            <person name="Gohl D.M."/>
        </authorList>
    </citation>
    <scope>NUCLEOTIDE SEQUENCE</scope>
    <source>
        <strain evidence="4">Duluth1</strain>
        <tissue evidence="4">Whole animal</tissue>
    </source>
</reference>
<dbReference type="PANTHER" id="PTHR15427">
    <property type="entry name" value="EMILIN ELASTIN MICROFIBRIL INTERFACE-LOCATED PROTEIN ELASTIN MICROFIBRIL INTERFACER"/>
    <property type="match status" value="1"/>
</dbReference>
<dbReference type="PANTHER" id="PTHR15427:SF33">
    <property type="entry name" value="COLLAGEN IV NC1 DOMAIN-CONTAINING PROTEIN"/>
    <property type="match status" value="1"/>
</dbReference>
<dbReference type="GO" id="GO:0005581">
    <property type="term" value="C:collagen trimer"/>
    <property type="evidence" value="ECO:0007669"/>
    <property type="project" value="UniProtKB-KW"/>
</dbReference>
<feature type="domain" description="C1q" evidence="3">
    <location>
        <begin position="1"/>
        <end position="125"/>
    </location>
</feature>
<dbReference type="PRINTS" id="PR00007">
    <property type="entry name" value="COMPLEMNTC1Q"/>
</dbReference>
<evidence type="ECO:0000259" key="3">
    <source>
        <dbReference type="PROSITE" id="PS50871"/>
    </source>
</evidence>
<sequence>MNLGVGQNVKFDRIITNVGSAYNEHVGAFAAPVSGVYVFMSTLLSNQGHNAHFQLVRNGNFICNMYAGGVGAYGGGNYDTSAGSFVLYLNKGDAIAIHNQDPGENLYGYDQSYFSGFLLKEWERDSKIYTVGTRHTGTDVVAFFATLSNNVMNLGVGQNVKFDRIITNVGSAYNEHVGAFAAPVSGVYVFMSTLLSNQGHNAHFQLFRNGNFICNMYAGGVGAYGGGNYDTSAGSFVLYLNKGDAIAIHNRDPGENLYGYDQSYFSGFLLKEWEQDSKIYTVGTRHTGTDVVAFFATLGNNVMNLGVGQNVKFDQIITNVGSAYNEHVGAFAAPVSGVYVFMSTLLSNQGHNAHFQLVRNGNFICNMYAGGVGAYGGGNYDTSAGSFVLCLNKGDAISIHNRDPGENLYGYYQSYFSGFLLKEWEQDLSIVG</sequence>
<proteinExistence type="predicted"/>
<dbReference type="Pfam" id="PF00386">
    <property type="entry name" value="C1q"/>
    <property type="match status" value="3"/>
</dbReference>
<dbReference type="PROSITE" id="PS50871">
    <property type="entry name" value="C1Q"/>
    <property type="match status" value="3"/>
</dbReference>
<dbReference type="EMBL" id="JAIWYP010000003">
    <property type="protein sequence ID" value="KAH3849823.1"/>
    <property type="molecule type" value="Genomic_DNA"/>
</dbReference>
<comment type="caution">
    <text evidence="4">The sequence shown here is derived from an EMBL/GenBank/DDBJ whole genome shotgun (WGS) entry which is preliminary data.</text>
</comment>
<keyword evidence="5" id="KW-1185">Reference proteome</keyword>
<keyword evidence="2" id="KW-0964">Secreted</keyword>
<protein>
    <recommendedName>
        <fullName evidence="3">C1q domain-containing protein</fullName>
    </recommendedName>
</protein>
<feature type="domain" description="C1q" evidence="3">
    <location>
        <begin position="287"/>
        <end position="427"/>
    </location>
</feature>
<comment type="subcellular location">
    <subcellularLocation>
        <location evidence="1">Secreted</location>
    </subcellularLocation>
</comment>
<dbReference type="SUPFAM" id="SSF49842">
    <property type="entry name" value="TNF-like"/>
    <property type="match status" value="3"/>
</dbReference>
<reference evidence="4" key="2">
    <citation type="submission" date="2020-11" db="EMBL/GenBank/DDBJ databases">
        <authorList>
            <person name="McCartney M.A."/>
            <person name="Auch B."/>
            <person name="Kono T."/>
            <person name="Mallez S."/>
            <person name="Becker A."/>
            <person name="Gohl D.M."/>
            <person name="Silverstein K.A.T."/>
            <person name="Koren S."/>
            <person name="Bechman K.B."/>
            <person name="Herman A."/>
            <person name="Abrahante J.E."/>
            <person name="Garbe J."/>
        </authorList>
    </citation>
    <scope>NUCLEOTIDE SEQUENCE</scope>
    <source>
        <strain evidence="4">Duluth1</strain>
        <tissue evidence="4">Whole animal</tissue>
    </source>
</reference>
<dbReference type="Proteomes" id="UP000828390">
    <property type="component" value="Unassembled WGS sequence"/>
</dbReference>
<dbReference type="Gene3D" id="2.60.120.40">
    <property type="match status" value="3"/>
</dbReference>
<dbReference type="AlphaFoldDB" id="A0A9D4R0P2"/>
<dbReference type="SMART" id="SM00110">
    <property type="entry name" value="C1Q"/>
    <property type="match status" value="3"/>
</dbReference>
<name>A0A9D4R0P2_DREPO</name>
<organism evidence="4 5">
    <name type="scientific">Dreissena polymorpha</name>
    <name type="common">Zebra mussel</name>
    <name type="synonym">Mytilus polymorpha</name>
    <dbReference type="NCBI Taxonomy" id="45954"/>
    <lineage>
        <taxon>Eukaryota</taxon>
        <taxon>Metazoa</taxon>
        <taxon>Spiralia</taxon>
        <taxon>Lophotrochozoa</taxon>
        <taxon>Mollusca</taxon>
        <taxon>Bivalvia</taxon>
        <taxon>Autobranchia</taxon>
        <taxon>Heteroconchia</taxon>
        <taxon>Euheterodonta</taxon>
        <taxon>Imparidentia</taxon>
        <taxon>Neoheterodontei</taxon>
        <taxon>Myida</taxon>
        <taxon>Dreissenoidea</taxon>
        <taxon>Dreissenidae</taxon>
        <taxon>Dreissena</taxon>
    </lineage>
</organism>
<dbReference type="InterPro" id="IPR001073">
    <property type="entry name" value="C1q_dom"/>
</dbReference>
<dbReference type="OrthoDB" id="6152274at2759"/>
<evidence type="ECO:0000313" key="4">
    <source>
        <dbReference type="EMBL" id="KAH3849823.1"/>
    </source>
</evidence>
<evidence type="ECO:0000313" key="5">
    <source>
        <dbReference type="Proteomes" id="UP000828390"/>
    </source>
</evidence>
<evidence type="ECO:0000256" key="1">
    <source>
        <dbReference type="ARBA" id="ARBA00004613"/>
    </source>
</evidence>
<feature type="domain" description="C1q" evidence="3">
    <location>
        <begin position="136"/>
        <end position="276"/>
    </location>
</feature>
<dbReference type="InterPro" id="IPR050392">
    <property type="entry name" value="Collagen/C1q_domain"/>
</dbReference>
<evidence type="ECO:0000256" key="2">
    <source>
        <dbReference type="ARBA" id="ARBA00022525"/>
    </source>
</evidence>